<dbReference type="Pfam" id="PF01408">
    <property type="entry name" value="GFO_IDH_MocA"/>
    <property type="match status" value="1"/>
</dbReference>
<dbReference type="EMBL" id="CP040946">
    <property type="protein sequence ID" value="QDC44303.1"/>
    <property type="molecule type" value="Genomic_DNA"/>
</dbReference>
<dbReference type="Gene3D" id="3.30.360.10">
    <property type="entry name" value="Dihydrodipicolinate Reductase, domain 2"/>
    <property type="match status" value="1"/>
</dbReference>
<evidence type="ECO:0000313" key="4">
    <source>
        <dbReference type="Proteomes" id="UP000311008"/>
    </source>
</evidence>
<name>A0A5B8CSQ3_9PROT</name>
<dbReference type="SUPFAM" id="SSF55347">
    <property type="entry name" value="Glyceraldehyde-3-phosphate dehydrogenase-like, C-terminal domain"/>
    <property type="match status" value="1"/>
</dbReference>
<dbReference type="PANTHER" id="PTHR43708">
    <property type="entry name" value="CONSERVED EXPRESSED OXIDOREDUCTASE (EUROFUNG)"/>
    <property type="match status" value="1"/>
</dbReference>
<dbReference type="Pfam" id="PF22725">
    <property type="entry name" value="GFO_IDH_MocA_C3"/>
    <property type="match status" value="1"/>
</dbReference>
<proteinExistence type="predicted"/>
<evidence type="ECO:0000313" key="3">
    <source>
        <dbReference type="EMBL" id="QDC44303.1"/>
    </source>
</evidence>
<keyword evidence="4" id="KW-1185">Reference proteome</keyword>
<evidence type="ECO:0000259" key="1">
    <source>
        <dbReference type="Pfam" id="PF01408"/>
    </source>
</evidence>
<feature type="domain" description="Gfo/Idh/MocA-like oxidoreductase N-terminal" evidence="1">
    <location>
        <begin position="9"/>
        <end position="134"/>
    </location>
</feature>
<accession>A0A5B8CSQ3</accession>
<dbReference type="GO" id="GO:0000166">
    <property type="term" value="F:nucleotide binding"/>
    <property type="evidence" value="ECO:0007669"/>
    <property type="project" value="InterPro"/>
</dbReference>
<reference evidence="4" key="1">
    <citation type="journal article" date="2019" name="ISME J.">
        <title>Evolution in action: habitat transition from sediment to the pelagial leads to genome streamlining in Methylophilaceae.</title>
        <authorList>
            <person name="Salcher M."/>
            <person name="Schaefle D."/>
            <person name="Kaspar M."/>
            <person name="Neuenschwander S.M."/>
            <person name="Ghai R."/>
        </authorList>
    </citation>
    <scope>NUCLEOTIDE SEQUENCE [LARGE SCALE GENOMIC DNA]</scope>
    <source>
        <strain evidence="4">MMS-M-51</strain>
    </source>
</reference>
<feature type="domain" description="GFO/IDH/MocA-like oxidoreductase" evidence="2">
    <location>
        <begin position="143"/>
        <end position="273"/>
    </location>
</feature>
<organism evidence="3 4">
    <name type="scientific">Methylophilus medardicus</name>
    <dbReference type="NCBI Taxonomy" id="2588534"/>
    <lineage>
        <taxon>Bacteria</taxon>
        <taxon>Pseudomonadati</taxon>
        <taxon>Pseudomonadota</taxon>
        <taxon>Betaproteobacteria</taxon>
        <taxon>Nitrosomonadales</taxon>
        <taxon>Methylophilaceae</taxon>
        <taxon>Methylophilus</taxon>
    </lineage>
</organism>
<dbReference type="InterPro" id="IPR051317">
    <property type="entry name" value="Gfo/Idh/MocA_oxidoreduct"/>
</dbReference>
<dbReference type="KEGG" id="mmec:FIU01_07055"/>
<dbReference type="SUPFAM" id="SSF51735">
    <property type="entry name" value="NAD(P)-binding Rossmann-fold domains"/>
    <property type="match status" value="1"/>
</dbReference>
<dbReference type="PANTHER" id="PTHR43708:SF3">
    <property type="entry name" value="OXIDOREDUCTASE"/>
    <property type="match status" value="1"/>
</dbReference>
<dbReference type="InterPro" id="IPR000683">
    <property type="entry name" value="Gfo/Idh/MocA-like_OxRdtase_N"/>
</dbReference>
<dbReference type="Proteomes" id="UP000311008">
    <property type="component" value="Chromosome"/>
</dbReference>
<dbReference type="InterPro" id="IPR055170">
    <property type="entry name" value="GFO_IDH_MocA-like_dom"/>
</dbReference>
<protein>
    <submittedName>
        <fullName evidence="3">Gfo/Idh/MocA family oxidoreductase</fullName>
    </submittedName>
</protein>
<dbReference type="AlphaFoldDB" id="A0A5B8CSQ3"/>
<gene>
    <name evidence="3" type="ORF">FIU01_07055</name>
</gene>
<evidence type="ECO:0000259" key="2">
    <source>
        <dbReference type="Pfam" id="PF22725"/>
    </source>
</evidence>
<sequence length="380" mass="42951">MTVQEKKLRVAFLGGAFDSAVGRSHRIAIEMDQCFELVAGCFSRNDKKNRDSAIKYGVNPERAHKNVHDLIAYESSNLDCVIILTPQDQHLEHLKICLEAGIPVICEKALVCTSTEAEHIQRLLENRKGFLAVTYNYTGYPMVRELKNMVDSGMLGAIQQIHIEMPQEGFARLTTDGNPMTPQSWRLHDGSIPTISLDLGVHLHMMVRFLTGQKPEELVAISASRGNFPEVADNVNCLVKYSNNIDCSIWYSKTAFGYRNGQRFRVFGDLGSAEWVQENPEYLSFADNSGGKYILDRTSNFSKVANQARYQRFKAGHPAGFIEAFANYYFDIAESLRSYLQDSKRQNHEFVFGVKESVEGLKMLEAISRSAVNKKWEVIK</sequence>
<dbReference type="Gene3D" id="3.40.50.720">
    <property type="entry name" value="NAD(P)-binding Rossmann-like Domain"/>
    <property type="match status" value="1"/>
</dbReference>
<dbReference type="InterPro" id="IPR036291">
    <property type="entry name" value="NAD(P)-bd_dom_sf"/>
</dbReference>
<dbReference type="OrthoDB" id="9801953at2"/>